<dbReference type="Gene3D" id="3.40.50.10140">
    <property type="entry name" value="Toll/interleukin-1 receptor homology (TIR) domain"/>
    <property type="match status" value="1"/>
</dbReference>
<proteinExistence type="predicted"/>
<dbReference type="SUPFAM" id="SSF52200">
    <property type="entry name" value="Toll/Interleukin receptor TIR domain"/>
    <property type="match status" value="1"/>
</dbReference>
<evidence type="ECO:0000259" key="2">
    <source>
        <dbReference type="PROSITE" id="PS50104"/>
    </source>
</evidence>
<dbReference type="InterPro" id="IPR035897">
    <property type="entry name" value="Toll_tir_struct_dom_sf"/>
</dbReference>
<protein>
    <recommendedName>
        <fullName evidence="2">TIR domain-containing protein</fullName>
    </recommendedName>
</protein>
<organism evidence="3 4">
    <name type="scientific">Bowmanella denitrificans</name>
    <dbReference type="NCBI Taxonomy" id="366582"/>
    <lineage>
        <taxon>Bacteria</taxon>
        <taxon>Pseudomonadati</taxon>
        <taxon>Pseudomonadota</taxon>
        <taxon>Gammaproteobacteria</taxon>
        <taxon>Alteromonadales</taxon>
        <taxon>Alteromonadaceae</taxon>
        <taxon>Bowmanella</taxon>
    </lineage>
</organism>
<dbReference type="Proteomes" id="UP001501757">
    <property type="component" value="Unassembled WGS sequence"/>
</dbReference>
<feature type="domain" description="TIR" evidence="2">
    <location>
        <begin position="9"/>
        <end position="140"/>
    </location>
</feature>
<dbReference type="RefSeq" id="WP_343847535.1">
    <property type="nucleotide sequence ID" value="NZ_BAAAEI010000031.1"/>
</dbReference>
<name>A0ABP3HQM1_9ALTE</name>
<keyword evidence="4" id="KW-1185">Reference proteome</keyword>
<gene>
    <name evidence="3" type="ORF">GCM10009092_44080</name>
</gene>
<dbReference type="InterPro" id="IPR000157">
    <property type="entry name" value="TIR_dom"/>
</dbReference>
<dbReference type="EMBL" id="BAAAEI010000031">
    <property type="protein sequence ID" value="GAA0375023.1"/>
    <property type="molecule type" value="Genomic_DNA"/>
</dbReference>
<feature type="transmembrane region" description="Helical" evidence="1">
    <location>
        <begin position="156"/>
        <end position="179"/>
    </location>
</feature>
<keyword evidence="1" id="KW-0472">Membrane</keyword>
<dbReference type="Pfam" id="PF13676">
    <property type="entry name" value="TIR_2"/>
    <property type="match status" value="1"/>
</dbReference>
<accession>A0ABP3HQM1</accession>
<evidence type="ECO:0000313" key="4">
    <source>
        <dbReference type="Proteomes" id="UP001501757"/>
    </source>
</evidence>
<evidence type="ECO:0000256" key="1">
    <source>
        <dbReference type="SAM" id="Phobius"/>
    </source>
</evidence>
<evidence type="ECO:0000313" key="3">
    <source>
        <dbReference type="EMBL" id="GAA0375023.1"/>
    </source>
</evidence>
<sequence length="676" mass="75448">MAATTGTNPSYDVFISYSSKDERRARELVSELEAKGYRCWIAVRDLFHSGNDYSLTIPRVIAQSRCVLLLLTADANQSRHVRNELDIAFEKQIPIFPMKLDATDGAQLEWFLRSSQWFDAVDAKLDEMVDAIVAKLENKELHVSLKPKRFPLKKNMVGMAAALAVLAFVLFSVWEWFYLSPMPTPIADIRELQADDFAATVEESYSNGPVLLKLRATGMGLMSSATVANKQYEFIFEFDSGQRTESVQMLVLAQTEVDMAYPIPSEVTVTVRDLNGSFSSEPMTFALPQMQKMLGAKQAEKIAKRKQQLEGRLSCYKALAYAAGFPLCQFGSLGQGESLKALQPIIERISFGTDKDQLTDILYLNPLKTEGELLARVNDKQELLVLLPRQAEEIYYRLHFSDGEQGNIHTLKPQGAAAKVLRLTSGDPSAPALFLSSDFNMLNYVLVPLSGADINHISWSVYAGMNNAMQQSDGLFYADKIAKSMLEDASELDLIYVDESGKSSRYSYQLNLAQTQQTARIDALKNNPQSLIECQPNECHFKWMSAGQKEIDGIDDIFIGLDAREMFSISHDDLSPLTAQMESRRQPLYAEAQASAAAKPRSSLSFGTPVNTGTVSLLDRLAKPSAFTVNPNWKKREATRTSPIVKFSWPVGPLFIQLKWIDGSLSDTVVYKVPYQ</sequence>
<keyword evidence="1" id="KW-1133">Transmembrane helix</keyword>
<comment type="caution">
    <text evidence="3">The sequence shown here is derived from an EMBL/GenBank/DDBJ whole genome shotgun (WGS) entry which is preliminary data.</text>
</comment>
<keyword evidence="1" id="KW-0812">Transmembrane</keyword>
<dbReference type="SMART" id="SM00255">
    <property type="entry name" value="TIR"/>
    <property type="match status" value="1"/>
</dbReference>
<dbReference type="PROSITE" id="PS50104">
    <property type="entry name" value="TIR"/>
    <property type="match status" value="1"/>
</dbReference>
<reference evidence="4" key="1">
    <citation type="journal article" date="2019" name="Int. J. Syst. Evol. Microbiol.">
        <title>The Global Catalogue of Microorganisms (GCM) 10K type strain sequencing project: providing services to taxonomists for standard genome sequencing and annotation.</title>
        <authorList>
            <consortium name="The Broad Institute Genomics Platform"/>
            <consortium name="The Broad Institute Genome Sequencing Center for Infectious Disease"/>
            <person name="Wu L."/>
            <person name="Ma J."/>
        </authorList>
    </citation>
    <scope>NUCLEOTIDE SEQUENCE [LARGE SCALE GENOMIC DNA]</scope>
    <source>
        <strain evidence="4">JCM 13378</strain>
    </source>
</reference>